<evidence type="ECO:0000256" key="4">
    <source>
        <dbReference type="ARBA" id="ARBA00022771"/>
    </source>
</evidence>
<evidence type="ECO:0000256" key="2">
    <source>
        <dbReference type="ARBA" id="ARBA00022723"/>
    </source>
</evidence>
<dbReference type="InterPro" id="IPR051644">
    <property type="entry name" value="TRAMP_AT-DNA-binding"/>
</dbReference>
<feature type="compositionally biased region" description="Gly residues" evidence="8">
    <location>
        <begin position="631"/>
        <end position="657"/>
    </location>
</feature>
<dbReference type="EMBL" id="MU858089">
    <property type="protein sequence ID" value="KAK4214740.1"/>
    <property type="molecule type" value="Genomic_DNA"/>
</dbReference>
<feature type="compositionally biased region" description="Pro residues" evidence="8">
    <location>
        <begin position="663"/>
        <end position="673"/>
    </location>
</feature>
<evidence type="ECO:0000313" key="11">
    <source>
        <dbReference type="Proteomes" id="UP001301769"/>
    </source>
</evidence>
<name>A0AAN6YA33_9PEZI</name>
<feature type="domain" description="CCHC-type" evidence="9">
    <location>
        <begin position="405"/>
        <end position="419"/>
    </location>
</feature>
<dbReference type="GO" id="GO:0031499">
    <property type="term" value="C:TRAMP complex"/>
    <property type="evidence" value="ECO:0007669"/>
    <property type="project" value="TreeGrafter"/>
</dbReference>
<keyword evidence="3" id="KW-0677">Repeat</keyword>
<dbReference type="GO" id="GO:0071031">
    <property type="term" value="P:nuclear mRNA surveillance of mRNA 3'-end processing"/>
    <property type="evidence" value="ECO:0007669"/>
    <property type="project" value="TreeGrafter"/>
</dbReference>
<evidence type="ECO:0000256" key="1">
    <source>
        <dbReference type="ARBA" id="ARBA00004123"/>
    </source>
</evidence>
<keyword evidence="2" id="KW-0479">Metal-binding</keyword>
<dbReference type="PANTHER" id="PTHR46543">
    <property type="entry name" value="ZINC FINGER CCHC DOMAIN-CONTAINING PROTEIN 7"/>
    <property type="match status" value="1"/>
</dbReference>
<dbReference type="Gene3D" id="4.10.60.10">
    <property type="entry name" value="Zinc finger, CCHC-type"/>
    <property type="match status" value="1"/>
</dbReference>
<comment type="caution">
    <text evidence="10">The sequence shown here is derived from an EMBL/GenBank/DDBJ whole genome shotgun (WGS) entry which is preliminary data.</text>
</comment>
<dbReference type="SUPFAM" id="SSF57756">
    <property type="entry name" value="Retrovirus zinc finger-like domains"/>
    <property type="match status" value="2"/>
</dbReference>
<dbReference type="GO" id="GO:0071035">
    <property type="term" value="P:nuclear polyadenylation-dependent rRNA catabolic process"/>
    <property type="evidence" value="ECO:0007669"/>
    <property type="project" value="TreeGrafter"/>
</dbReference>
<dbReference type="GO" id="GO:0071037">
    <property type="term" value="P:nuclear polyadenylation-dependent snRNA catabolic process"/>
    <property type="evidence" value="ECO:0007669"/>
    <property type="project" value="TreeGrafter"/>
</dbReference>
<feature type="compositionally biased region" description="Basic residues" evidence="8">
    <location>
        <begin position="678"/>
        <end position="689"/>
    </location>
</feature>
<dbReference type="Proteomes" id="UP001301769">
    <property type="component" value="Unassembled WGS sequence"/>
</dbReference>
<dbReference type="GO" id="GO:0071036">
    <property type="term" value="P:nuclear polyadenylation-dependent snoRNA catabolic process"/>
    <property type="evidence" value="ECO:0007669"/>
    <property type="project" value="TreeGrafter"/>
</dbReference>
<dbReference type="InterPro" id="IPR036875">
    <property type="entry name" value="Znf_CCHC_sf"/>
</dbReference>
<dbReference type="GO" id="GO:0003723">
    <property type="term" value="F:RNA binding"/>
    <property type="evidence" value="ECO:0007669"/>
    <property type="project" value="TreeGrafter"/>
</dbReference>
<dbReference type="InterPro" id="IPR001878">
    <property type="entry name" value="Znf_CCHC"/>
</dbReference>
<dbReference type="SMART" id="SM00343">
    <property type="entry name" value="ZnF_C2HC"/>
    <property type="match status" value="4"/>
</dbReference>
<feature type="compositionally biased region" description="Polar residues" evidence="8">
    <location>
        <begin position="47"/>
        <end position="57"/>
    </location>
</feature>
<evidence type="ECO:0000256" key="6">
    <source>
        <dbReference type="ARBA" id="ARBA00023242"/>
    </source>
</evidence>
<gene>
    <name evidence="10" type="ORF">QBC37DRAFT_283158</name>
</gene>
<evidence type="ECO:0000256" key="7">
    <source>
        <dbReference type="PROSITE-ProRule" id="PRU00047"/>
    </source>
</evidence>
<evidence type="ECO:0000259" key="9">
    <source>
        <dbReference type="PROSITE" id="PS50158"/>
    </source>
</evidence>
<dbReference type="PANTHER" id="PTHR46543:SF1">
    <property type="entry name" value="ZINC FINGER CCHC DOMAIN-CONTAINING PROTEIN 7"/>
    <property type="match status" value="1"/>
</dbReference>
<feature type="region of interest" description="Disordered" evidence="8">
    <location>
        <begin position="1"/>
        <end position="119"/>
    </location>
</feature>
<dbReference type="GO" id="GO:0008270">
    <property type="term" value="F:zinc ion binding"/>
    <property type="evidence" value="ECO:0007669"/>
    <property type="project" value="UniProtKB-KW"/>
</dbReference>
<dbReference type="PROSITE" id="PS50158">
    <property type="entry name" value="ZF_CCHC"/>
    <property type="match status" value="1"/>
</dbReference>
<reference evidence="10" key="1">
    <citation type="journal article" date="2023" name="Mol. Phylogenet. Evol.">
        <title>Genome-scale phylogeny and comparative genomics of the fungal order Sordariales.</title>
        <authorList>
            <person name="Hensen N."/>
            <person name="Bonometti L."/>
            <person name="Westerberg I."/>
            <person name="Brannstrom I.O."/>
            <person name="Guillou S."/>
            <person name="Cros-Aarteil S."/>
            <person name="Calhoun S."/>
            <person name="Haridas S."/>
            <person name="Kuo A."/>
            <person name="Mondo S."/>
            <person name="Pangilinan J."/>
            <person name="Riley R."/>
            <person name="LaButti K."/>
            <person name="Andreopoulos B."/>
            <person name="Lipzen A."/>
            <person name="Chen C."/>
            <person name="Yan M."/>
            <person name="Daum C."/>
            <person name="Ng V."/>
            <person name="Clum A."/>
            <person name="Steindorff A."/>
            <person name="Ohm R.A."/>
            <person name="Martin F."/>
            <person name="Silar P."/>
            <person name="Natvig D.O."/>
            <person name="Lalanne C."/>
            <person name="Gautier V."/>
            <person name="Ament-Velasquez S.L."/>
            <person name="Kruys A."/>
            <person name="Hutchinson M.I."/>
            <person name="Powell A.J."/>
            <person name="Barry K."/>
            <person name="Miller A.N."/>
            <person name="Grigoriev I.V."/>
            <person name="Debuchy R."/>
            <person name="Gladieux P."/>
            <person name="Hiltunen Thoren M."/>
            <person name="Johannesson H."/>
        </authorList>
    </citation>
    <scope>NUCLEOTIDE SEQUENCE</scope>
    <source>
        <strain evidence="10">PSN293</strain>
    </source>
</reference>
<protein>
    <recommendedName>
        <fullName evidence="9">CCHC-type domain-containing protein</fullName>
    </recommendedName>
</protein>
<dbReference type="GO" id="GO:0071039">
    <property type="term" value="P:nuclear polyadenylation-dependent CUT catabolic process"/>
    <property type="evidence" value="ECO:0007669"/>
    <property type="project" value="TreeGrafter"/>
</dbReference>
<feature type="compositionally biased region" description="Low complexity" evidence="8">
    <location>
        <begin position="107"/>
        <end position="116"/>
    </location>
</feature>
<reference evidence="10" key="2">
    <citation type="submission" date="2023-05" db="EMBL/GenBank/DDBJ databases">
        <authorList>
            <consortium name="Lawrence Berkeley National Laboratory"/>
            <person name="Steindorff A."/>
            <person name="Hensen N."/>
            <person name="Bonometti L."/>
            <person name="Westerberg I."/>
            <person name="Brannstrom I.O."/>
            <person name="Guillou S."/>
            <person name="Cros-Aarteil S."/>
            <person name="Calhoun S."/>
            <person name="Haridas S."/>
            <person name="Kuo A."/>
            <person name="Mondo S."/>
            <person name="Pangilinan J."/>
            <person name="Riley R."/>
            <person name="Labutti K."/>
            <person name="Andreopoulos B."/>
            <person name="Lipzen A."/>
            <person name="Chen C."/>
            <person name="Yanf M."/>
            <person name="Daum C."/>
            <person name="Ng V."/>
            <person name="Clum A."/>
            <person name="Ohm R."/>
            <person name="Martin F."/>
            <person name="Silar P."/>
            <person name="Natvig D."/>
            <person name="Lalanne C."/>
            <person name="Gautier V."/>
            <person name="Ament-Velasquez S.L."/>
            <person name="Kruys A."/>
            <person name="Hutchinson M.I."/>
            <person name="Powell A.J."/>
            <person name="Barry K."/>
            <person name="Miller A.N."/>
            <person name="Grigoriev I.V."/>
            <person name="Debuchy R."/>
            <person name="Gladieux P."/>
            <person name="Thoren M.H."/>
            <person name="Johannesson H."/>
        </authorList>
    </citation>
    <scope>NUCLEOTIDE SEQUENCE</scope>
    <source>
        <strain evidence="10">PSN293</strain>
    </source>
</reference>
<organism evidence="10 11">
    <name type="scientific">Rhypophila decipiens</name>
    <dbReference type="NCBI Taxonomy" id="261697"/>
    <lineage>
        <taxon>Eukaryota</taxon>
        <taxon>Fungi</taxon>
        <taxon>Dikarya</taxon>
        <taxon>Ascomycota</taxon>
        <taxon>Pezizomycotina</taxon>
        <taxon>Sordariomycetes</taxon>
        <taxon>Sordariomycetidae</taxon>
        <taxon>Sordariales</taxon>
        <taxon>Naviculisporaceae</taxon>
        <taxon>Rhypophila</taxon>
    </lineage>
</organism>
<keyword evidence="11" id="KW-1185">Reference proteome</keyword>
<evidence type="ECO:0000256" key="5">
    <source>
        <dbReference type="ARBA" id="ARBA00022833"/>
    </source>
</evidence>
<sequence>MTTTRSQAGQKRPSAGADIRNFFTPSSAGGQPEDVSEPVRKKVKVDASNTTDGSEQSVLAAPQAGWNGSVGAGLRTTFGASAQLRPEQDQPAAVAPPVESQEEKAADGAPAPGPKSADADADGAITTVNGWILPKGLLSEKLKKKPSRKPGSQDSWEHRLGDWYLALVEHNPDHESLQKTDVVLEVWRQWLEMQDMPPPLRSKCQKLTITDSNLGAKTLRKQMKLLQIEEPKIPHYGWTLPPPVDSANFELPMKDDEPWVERFASWLYEFGKLNSNLPPMDREMEWRVASVYREWIATVKLSRNKTTLACKIPLRAFASQKERLYKALGGEAPSTSAPQPREVIVLSSSSEGEVSEGEQASTPAVTTALPVIPASTEPIKLMSAEEELEYRAAYYPGVLPNEVFCLNCVNHGHTTRECPLLTCRWCTGWGHPYTRCPTRHRCTKCRQIGHEAGTCTEKLALPWDQMDCARCGAKDHLEDACYEVFRSTFNPPPGRIHKVKALPIYCGTCGSEGHYWTECGLNAAWVTEAEKDGLTSASVKECYVDPSCKNVAICYSASTGYQIRGAAAEGRPPHLNGRSIVPQRHVEYFEVDDDDDDEVQITGIQSLPQRPQAQQPGKKSFSSFSSSNNAGGRGGNRGRGGGPPRGGQHNGGGGGFYSGKANPPLPSGPPPSGPKAGRGSRPRPRHGKGGGRGGRGGY</sequence>
<comment type="subcellular location">
    <subcellularLocation>
        <location evidence="1">Nucleus</location>
    </subcellularLocation>
</comment>
<keyword evidence="4 7" id="KW-0863">Zinc-finger</keyword>
<evidence type="ECO:0000256" key="8">
    <source>
        <dbReference type="SAM" id="MobiDB-lite"/>
    </source>
</evidence>
<feature type="region of interest" description="Disordered" evidence="8">
    <location>
        <begin position="605"/>
        <end position="698"/>
    </location>
</feature>
<evidence type="ECO:0000256" key="3">
    <source>
        <dbReference type="ARBA" id="ARBA00022737"/>
    </source>
</evidence>
<keyword evidence="5" id="KW-0862">Zinc</keyword>
<dbReference type="AlphaFoldDB" id="A0AAN6YA33"/>
<feature type="compositionally biased region" description="Low complexity" evidence="8">
    <location>
        <begin position="614"/>
        <end position="630"/>
    </location>
</feature>
<keyword evidence="6" id="KW-0539">Nucleus</keyword>
<evidence type="ECO:0000313" key="10">
    <source>
        <dbReference type="EMBL" id="KAK4214740.1"/>
    </source>
</evidence>
<accession>A0AAN6YA33</accession>
<dbReference type="GO" id="GO:0071038">
    <property type="term" value="P:TRAMP-dependent tRNA surveillance pathway"/>
    <property type="evidence" value="ECO:0007669"/>
    <property type="project" value="TreeGrafter"/>
</dbReference>
<proteinExistence type="predicted"/>